<feature type="compositionally biased region" description="Basic and acidic residues" evidence="1">
    <location>
        <begin position="271"/>
        <end position="280"/>
    </location>
</feature>
<dbReference type="GO" id="GO:0000162">
    <property type="term" value="P:L-tryptophan biosynthetic process"/>
    <property type="evidence" value="ECO:0007669"/>
    <property type="project" value="TreeGrafter"/>
</dbReference>
<dbReference type="PANTHER" id="PTHR11236">
    <property type="entry name" value="AMINOBENZOATE/ANTHRANILATE SYNTHASE"/>
    <property type="match status" value="1"/>
</dbReference>
<feature type="domain" description="Chorismate-utilising enzyme C-terminal" evidence="2">
    <location>
        <begin position="176"/>
        <end position="432"/>
    </location>
</feature>
<evidence type="ECO:0000313" key="4">
    <source>
        <dbReference type="EMBL" id="SKB35923.1"/>
    </source>
</evidence>
<dbReference type="InterPro" id="IPR005801">
    <property type="entry name" value="ADC_synthase"/>
</dbReference>
<dbReference type="AlphaFoldDB" id="A0A1T5AMU1"/>
<gene>
    <name evidence="4" type="ORF">SAMN06295920_10277</name>
</gene>
<evidence type="ECO:0000313" key="5">
    <source>
        <dbReference type="Proteomes" id="UP000189818"/>
    </source>
</evidence>
<evidence type="ECO:0000259" key="3">
    <source>
        <dbReference type="Pfam" id="PF04715"/>
    </source>
</evidence>
<dbReference type="GO" id="GO:0046820">
    <property type="term" value="F:4-amino-4-deoxychorismate synthase activity"/>
    <property type="evidence" value="ECO:0007669"/>
    <property type="project" value="TreeGrafter"/>
</dbReference>
<name>A0A1T5AMU1_9SPHN</name>
<organism evidence="4 5">
    <name type="scientific">Rhizorhabdus histidinilytica</name>
    <dbReference type="NCBI Taxonomy" id="439228"/>
    <lineage>
        <taxon>Bacteria</taxon>
        <taxon>Pseudomonadati</taxon>
        <taxon>Pseudomonadota</taxon>
        <taxon>Alphaproteobacteria</taxon>
        <taxon>Sphingomonadales</taxon>
        <taxon>Sphingomonadaceae</taxon>
        <taxon>Rhizorhabdus</taxon>
    </lineage>
</organism>
<dbReference type="SUPFAM" id="SSF56322">
    <property type="entry name" value="ADC synthase"/>
    <property type="match status" value="1"/>
</dbReference>
<reference evidence="5" key="1">
    <citation type="submission" date="2017-02" db="EMBL/GenBank/DDBJ databases">
        <authorList>
            <person name="Varghese N."/>
            <person name="Submissions S."/>
        </authorList>
    </citation>
    <scope>NUCLEOTIDE SEQUENCE [LARGE SCALE GENOMIC DNA]</scope>
    <source>
        <strain evidence="5">UM2</strain>
    </source>
</reference>
<dbReference type="InterPro" id="IPR006805">
    <property type="entry name" value="Anth_synth_I_N"/>
</dbReference>
<protein>
    <submittedName>
        <fullName evidence="4">Para-aminobenzoate synthetase component 1</fullName>
    </submittedName>
</protein>
<feature type="domain" description="Anthranilate synthase component I N-terminal" evidence="3">
    <location>
        <begin position="12"/>
        <end position="134"/>
    </location>
</feature>
<dbReference type="PRINTS" id="PR00095">
    <property type="entry name" value="ANTSNTHASEI"/>
</dbReference>
<dbReference type="EMBL" id="FUYM01000002">
    <property type="protein sequence ID" value="SKB35923.1"/>
    <property type="molecule type" value="Genomic_DNA"/>
</dbReference>
<dbReference type="STRING" id="439228.SAMN06295920_10277"/>
<dbReference type="InterPro" id="IPR019999">
    <property type="entry name" value="Anth_synth_I-like"/>
</dbReference>
<feature type="region of interest" description="Disordered" evidence="1">
    <location>
        <begin position="261"/>
        <end position="280"/>
    </location>
</feature>
<dbReference type="InterPro" id="IPR015890">
    <property type="entry name" value="Chorismate_C"/>
</dbReference>
<dbReference type="PANTHER" id="PTHR11236:SF50">
    <property type="entry name" value="AMINODEOXYCHORISMATE SYNTHASE COMPONENT 1"/>
    <property type="match status" value="1"/>
</dbReference>
<dbReference type="OrthoDB" id="9803598at2"/>
<keyword evidence="5" id="KW-1185">Reference proteome</keyword>
<proteinExistence type="predicted"/>
<sequence>MSGPLTIRQLPWNDPADWFARLADRPGIAFLDSAAEGDPRSAASYVAVDPAEEVILAGGSIDDALAALRHLHRPDHAQGPLPFTGGLIGLLSYELGPSALGVASRHPHDPELPVLVVRRYDLVLGFDHQARRCWAFARPRADMSADERIDDLLGAAAPTTEAATPPLRWIEETGPERHAAMLAATLAYIAAGDIYQANISTRFVADRPPGLSLAGAYRALRHRTPAPFAAYLDLGGSRALLSASPERFVQCDAAGAIETRPIKGTAPRAADPGEDRRNGERLARSAKDRAENLMICDLLRNDLSIVAEEGSVTVSQLARLEGFASVWHLVSAVHGRLRPGHDAIDLIAATFPGGSITGAPKRRAVEIIDAIEDSGRGPFFGIVFALATTGAMDSSIIIRSIAATPTRLVARAGGGIVADSIPAAEYAELRAKIDPVIAPAPSSSGNG</sequence>
<dbReference type="Gene3D" id="3.60.120.10">
    <property type="entry name" value="Anthranilate synthase"/>
    <property type="match status" value="1"/>
</dbReference>
<dbReference type="Pfam" id="PF00425">
    <property type="entry name" value="Chorismate_bind"/>
    <property type="match status" value="1"/>
</dbReference>
<evidence type="ECO:0000259" key="2">
    <source>
        <dbReference type="Pfam" id="PF00425"/>
    </source>
</evidence>
<evidence type="ECO:0000256" key="1">
    <source>
        <dbReference type="SAM" id="MobiDB-lite"/>
    </source>
</evidence>
<dbReference type="Pfam" id="PF04715">
    <property type="entry name" value="Anth_synt_I_N"/>
    <property type="match status" value="1"/>
</dbReference>
<accession>A0A1T5AMU1</accession>
<dbReference type="RefSeq" id="WP_079646802.1">
    <property type="nucleotide sequence ID" value="NZ_FUYM01000002.1"/>
</dbReference>
<dbReference type="Proteomes" id="UP000189818">
    <property type="component" value="Unassembled WGS sequence"/>
</dbReference>